<name>A0A291P7S1_9GAMM</name>
<dbReference type="Proteomes" id="UP000219993">
    <property type="component" value="Chromosome"/>
</dbReference>
<sequence length="71" mass="7505">MVPLGRRRRGRAAPFYGASRMRLKQVTPGVGRISRVGRVSEPASAPAMPRGPALVDALTLIHPCVSPVGSD</sequence>
<protein>
    <submittedName>
        <fullName evidence="1">Uncharacterized protein</fullName>
    </submittedName>
</protein>
<accession>A0A291P7S1</accession>
<proteinExistence type="predicted"/>
<dbReference type="KEGG" id="hbe:BEI_1969"/>
<reference evidence="1 2" key="1">
    <citation type="journal article" date="2017" name="Sci. Rep.">
        <title>Revealing the Saline Adaptation Strategies of the Halophilic Bacterium Halomonas beimenensis through High-throughput Omics and Transposon Mutagenesis Approaches.</title>
        <authorList>
            <person name="Chen Y.H."/>
            <person name="Lin S.S."/>
            <person name="Shyu Y.T."/>
        </authorList>
    </citation>
    <scope>NUCLEOTIDE SEQUENCE [LARGE SCALE GENOMIC DNA]</scope>
    <source>
        <strain evidence="1 2">NTU-111</strain>
    </source>
</reference>
<dbReference type="AlphaFoldDB" id="A0A291P7S1"/>
<organism evidence="1 2">
    <name type="scientific">Halomonas beimenensis</name>
    <dbReference type="NCBI Taxonomy" id="475662"/>
    <lineage>
        <taxon>Bacteria</taxon>
        <taxon>Pseudomonadati</taxon>
        <taxon>Pseudomonadota</taxon>
        <taxon>Gammaproteobacteria</taxon>
        <taxon>Oceanospirillales</taxon>
        <taxon>Halomonadaceae</taxon>
        <taxon>Halomonas</taxon>
    </lineage>
</organism>
<dbReference type="EMBL" id="CP021435">
    <property type="protein sequence ID" value="ATJ82956.1"/>
    <property type="molecule type" value="Genomic_DNA"/>
</dbReference>
<keyword evidence="2" id="KW-1185">Reference proteome</keyword>
<gene>
    <name evidence="1" type="ORF">BEI_1969</name>
</gene>
<evidence type="ECO:0000313" key="2">
    <source>
        <dbReference type="Proteomes" id="UP000219993"/>
    </source>
</evidence>
<evidence type="ECO:0000313" key="1">
    <source>
        <dbReference type="EMBL" id="ATJ82956.1"/>
    </source>
</evidence>